<dbReference type="AlphaFoldDB" id="A0A918K394"/>
<name>A0A918K394_9GAMM</name>
<evidence type="ECO:0000256" key="5">
    <source>
        <dbReference type="ARBA" id="ARBA00022989"/>
    </source>
</evidence>
<evidence type="ECO:0000256" key="2">
    <source>
        <dbReference type="ARBA" id="ARBA00006228"/>
    </source>
</evidence>
<proteinExistence type="inferred from homology"/>
<protein>
    <submittedName>
        <fullName evidence="8">Monovalent cation/H+ antiporter subunit E</fullName>
    </submittedName>
</protein>
<gene>
    <name evidence="8" type="ORF">GCM10007392_07860</name>
</gene>
<keyword evidence="3" id="KW-1003">Cell membrane</keyword>
<comment type="caution">
    <text evidence="8">The sequence shown here is derived from an EMBL/GenBank/DDBJ whole genome shotgun (WGS) entry which is preliminary data.</text>
</comment>
<organism evidence="8 9">
    <name type="scientific">Saccharospirillum salsuginis</name>
    <dbReference type="NCBI Taxonomy" id="418750"/>
    <lineage>
        <taxon>Bacteria</taxon>
        <taxon>Pseudomonadati</taxon>
        <taxon>Pseudomonadota</taxon>
        <taxon>Gammaproteobacteria</taxon>
        <taxon>Oceanospirillales</taxon>
        <taxon>Saccharospirillaceae</taxon>
        <taxon>Saccharospirillum</taxon>
    </lineage>
</organism>
<dbReference type="Proteomes" id="UP000626148">
    <property type="component" value="Unassembled WGS sequence"/>
</dbReference>
<keyword evidence="6 7" id="KW-0472">Membrane</keyword>
<dbReference type="GO" id="GO:0005886">
    <property type="term" value="C:plasma membrane"/>
    <property type="evidence" value="ECO:0007669"/>
    <property type="project" value="UniProtKB-SubCell"/>
</dbReference>
<comment type="similarity">
    <text evidence="2">Belongs to the CPA3 antiporters (TC 2.A.63) subunit E family.</text>
</comment>
<evidence type="ECO:0000313" key="9">
    <source>
        <dbReference type="Proteomes" id="UP000626148"/>
    </source>
</evidence>
<sequence>MTRFLPHPLLSLVLLVVWLLLNNTIAAGHILLGGILALVIPLLTTPLQKNHPPLRRPLLAVKYLFVLMWDIILSNIEVAIQVMGPLRKLTPGFIAVPLDMTADLPITLLASSISLTPGTVSVEVSKDHQWLYVHVLNLKNEAETIQSIKQRYEKPLKEIFAC</sequence>
<dbReference type="PIRSF" id="PIRSF019239">
    <property type="entry name" value="MrpE"/>
    <property type="match status" value="1"/>
</dbReference>
<accession>A0A918K394</accession>
<reference evidence="8" key="2">
    <citation type="submission" date="2020-09" db="EMBL/GenBank/DDBJ databases">
        <authorList>
            <person name="Sun Q."/>
            <person name="Kim S."/>
        </authorList>
    </citation>
    <scope>NUCLEOTIDE SEQUENCE</scope>
    <source>
        <strain evidence="8">KCTC 22169</strain>
    </source>
</reference>
<dbReference type="PANTHER" id="PTHR34584:SF1">
    <property type="entry name" value="NA(+)_H(+) ANTIPORTER SUBUNIT E1"/>
    <property type="match status" value="1"/>
</dbReference>
<evidence type="ECO:0000313" key="8">
    <source>
        <dbReference type="EMBL" id="GGX43547.1"/>
    </source>
</evidence>
<dbReference type="NCBIfam" id="NF006518">
    <property type="entry name" value="PRK08965.1-2"/>
    <property type="match status" value="1"/>
</dbReference>
<reference evidence="8" key="1">
    <citation type="journal article" date="2014" name="Int. J. Syst. Evol. Microbiol.">
        <title>Complete genome sequence of Corynebacterium casei LMG S-19264T (=DSM 44701T), isolated from a smear-ripened cheese.</title>
        <authorList>
            <consortium name="US DOE Joint Genome Institute (JGI-PGF)"/>
            <person name="Walter F."/>
            <person name="Albersmeier A."/>
            <person name="Kalinowski J."/>
            <person name="Ruckert C."/>
        </authorList>
    </citation>
    <scope>NUCLEOTIDE SEQUENCE</scope>
    <source>
        <strain evidence="8">KCTC 22169</strain>
    </source>
</reference>
<evidence type="ECO:0000256" key="3">
    <source>
        <dbReference type="ARBA" id="ARBA00022475"/>
    </source>
</evidence>
<dbReference type="EMBL" id="BMXR01000002">
    <property type="protein sequence ID" value="GGX43547.1"/>
    <property type="molecule type" value="Genomic_DNA"/>
</dbReference>
<dbReference type="GO" id="GO:0008324">
    <property type="term" value="F:monoatomic cation transmembrane transporter activity"/>
    <property type="evidence" value="ECO:0007669"/>
    <property type="project" value="InterPro"/>
</dbReference>
<dbReference type="RefSeq" id="WP_189607193.1">
    <property type="nucleotide sequence ID" value="NZ_BMXR01000002.1"/>
</dbReference>
<comment type="subcellular location">
    <subcellularLocation>
        <location evidence="1">Cell membrane</location>
        <topology evidence="1">Multi-pass membrane protein</topology>
    </subcellularLocation>
</comment>
<dbReference type="InterPro" id="IPR002758">
    <property type="entry name" value="Cation_antiport_E"/>
</dbReference>
<evidence type="ECO:0000256" key="7">
    <source>
        <dbReference type="SAM" id="Phobius"/>
    </source>
</evidence>
<dbReference type="Pfam" id="PF01899">
    <property type="entry name" value="MNHE"/>
    <property type="match status" value="1"/>
</dbReference>
<keyword evidence="5 7" id="KW-1133">Transmembrane helix</keyword>
<evidence type="ECO:0000256" key="1">
    <source>
        <dbReference type="ARBA" id="ARBA00004651"/>
    </source>
</evidence>
<keyword evidence="9" id="KW-1185">Reference proteome</keyword>
<evidence type="ECO:0000256" key="6">
    <source>
        <dbReference type="ARBA" id="ARBA00023136"/>
    </source>
</evidence>
<feature type="transmembrane region" description="Helical" evidence="7">
    <location>
        <begin position="60"/>
        <end position="80"/>
    </location>
</feature>
<keyword evidence="4 7" id="KW-0812">Transmembrane</keyword>
<feature type="transmembrane region" description="Helical" evidence="7">
    <location>
        <begin position="12"/>
        <end position="40"/>
    </location>
</feature>
<dbReference type="PANTHER" id="PTHR34584">
    <property type="entry name" value="NA(+)/H(+) ANTIPORTER SUBUNIT E1"/>
    <property type="match status" value="1"/>
</dbReference>
<evidence type="ECO:0000256" key="4">
    <source>
        <dbReference type="ARBA" id="ARBA00022692"/>
    </source>
</evidence>